<name>A0A8H7ZDQ6_9ASCO</name>
<comment type="caution">
    <text evidence="1">The sequence shown here is derived from an EMBL/GenBank/DDBJ whole genome shotgun (WGS) entry which is preliminary data.</text>
</comment>
<organism evidence="1 2">
    <name type="scientific">Candida metapsilosis</name>
    <dbReference type="NCBI Taxonomy" id="273372"/>
    <lineage>
        <taxon>Eukaryota</taxon>
        <taxon>Fungi</taxon>
        <taxon>Dikarya</taxon>
        <taxon>Ascomycota</taxon>
        <taxon>Saccharomycotina</taxon>
        <taxon>Pichiomycetes</taxon>
        <taxon>Debaryomycetaceae</taxon>
        <taxon>Candida/Lodderomyces clade</taxon>
        <taxon>Candida</taxon>
    </lineage>
</organism>
<dbReference type="Proteomes" id="UP000669133">
    <property type="component" value="Unassembled WGS sequence"/>
</dbReference>
<gene>
    <name evidence="1" type="ORF">I9W82_001830</name>
</gene>
<sequence>MKLASALKLRSTLSQQLIELRCSISSSLVIQEGMTKTNPNEAYTKYLTKLAEYESLIIKINYTNLQPIIQFQDRMVSISELILLRTEAAKVVNAIQSIVSNCEEQKINDLDEIRLVCVVDRDKYENKLEVAKENKVAIELALQEANWSVDLREE</sequence>
<dbReference type="OrthoDB" id="4009151at2759"/>
<dbReference type="Pfam" id="PF20935">
    <property type="entry name" value="DUF6847"/>
    <property type="match status" value="1"/>
</dbReference>
<reference evidence="1 2" key="1">
    <citation type="submission" date="2020-12" db="EMBL/GenBank/DDBJ databases">
        <title>Effect of drift, selection, and recombination on the evolution of hybrid genomes in Candida yeast pathogens.</title>
        <authorList>
            <person name="Mixao V."/>
            <person name="Ksiezopolska E."/>
            <person name="Saus E."/>
            <person name="Boekhout T."/>
            <person name="Gacser A."/>
            <person name="Gabaldon T."/>
        </authorList>
    </citation>
    <scope>NUCLEOTIDE SEQUENCE [LARGE SCALE GENOMIC DNA]</scope>
    <source>
        <strain evidence="1 2">BP57</strain>
    </source>
</reference>
<dbReference type="RefSeq" id="XP_067549066.1">
    <property type="nucleotide sequence ID" value="XM_067690619.1"/>
</dbReference>
<evidence type="ECO:0000313" key="1">
    <source>
        <dbReference type="EMBL" id="KAG5419950.1"/>
    </source>
</evidence>
<accession>A0A8H7ZDQ6</accession>
<protein>
    <submittedName>
        <fullName evidence="1">Uncharacterized protein</fullName>
    </submittedName>
</protein>
<dbReference type="InterPro" id="IPR047741">
    <property type="entry name" value="DIP1984-like"/>
</dbReference>
<dbReference type="NCBIfam" id="NF038048">
    <property type="entry name" value="DIP1984_fam"/>
    <property type="match status" value="1"/>
</dbReference>
<dbReference type="EMBL" id="JAEOAQ010000002">
    <property type="protein sequence ID" value="KAG5419950.1"/>
    <property type="molecule type" value="Genomic_DNA"/>
</dbReference>
<proteinExistence type="predicted"/>
<dbReference type="Gene3D" id="6.10.320.10">
    <property type="match status" value="1"/>
</dbReference>
<dbReference type="AlphaFoldDB" id="A0A8H7ZDQ6"/>
<dbReference type="GeneID" id="93650459"/>
<evidence type="ECO:0000313" key="2">
    <source>
        <dbReference type="Proteomes" id="UP000669133"/>
    </source>
</evidence>
<keyword evidence="2" id="KW-1185">Reference proteome</keyword>